<dbReference type="EMBL" id="MHLI01000006">
    <property type="protein sequence ID" value="OGZ05938.1"/>
    <property type="molecule type" value="Genomic_DNA"/>
</dbReference>
<dbReference type="Proteomes" id="UP000177122">
    <property type="component" value="Unassembled WGS sequence"/>
</dbReference>
<accession>A0A1G2CZK6</accession>
<dbReference type="AlphaFoldDB" id="A0A1G2CZK6"/>
<organism evidence="1 2">
    <name type="scientific">Candidatus Lloydbacteria bacterium RIFCSPHIGHO2_01_FULL_49_22</name>
    <dbReference type="NCBI Taxonomy" id="1798658"/>
    <lineage>
        <taxon>Bacteria</taxon>
        <taxon>Candidatus Lloydiibacteriota</taxon>
    </lineage>
</organism>
<comment type="caution">
    <text evidence="1">The sequence shown here is derived from an EMBL/GenBank/DDBJ whole genome shotgun (WGS) entry which is preliminary data.</text>
</comment>
<gene>
    <name evidence="1" type="ORF">A2845_04010</name>
</gene>
<protein>
    <submittedName>
        <fullName evidence="1">Uncharacterized protein</fullName>
    </submittedName>
</protein>
<sequence>MGSDLVQMKSVMGRNIVEAIKAIAGDKAVIKRTLADGKPAFVLGVCSPYRHMHFAVESLSHEPIEGDTVYTEVRVKNHFWGGEVYMVGVNDGAEIEALRTFAQKLAEEVEKIQSSAR</sequence>
<reference evidence="1 2" key="1">
    <citation type="journal article" date="2016" name="Nat. Commun.">
        <title>Thousands of microbial genomes shed light on interconnected biogeochemical processes in an aquifer system.</title>
        <authorList>
            <person name="Anantharaman K."/>
            <person name="Brown C.T."/>
            <person name="Hug L.A."/>
            <person name="Sharon I."/>
            <person name="Castelle C.J."/>
            <person name="Probst A.J."/>
            <person name="Thomas B.C."/>
            <person name="Singh A."/>
            <person name="Wilkins M.J."/>
            <person name="Karaoz U."/>
            <person name="Brodie E.L."/>
            <person name="Williams K.H."/>
            <person name="Hubbard S.S."/>
            <person name="Banfield J.F."/>
        </authorList>
    </citation>
    <scope>NUCLEOTIDE SEQUENCE [LARGE SCALE GENOMIC DNA]</scope>
</reference>
<name>A0A1G2CZK6_9BACT</name>
<evidence type="ECO:0000313" key="1">
    <source>
        <dbReference type="EMBL" id="OGZ05938.1"/>
    </source>
</evidence>
<proteinExistence type="predicted"/>
<evidence type="ECO:0000313" key="2">
    <source>
        <dbReference type="Proteomes" id="UP000177122"/>
    </source>
</evidence>